<sequence length="380" mass="40723">MKISRRGQVPPFIVMDVMTAAAAREKSHGDVLHLEVGQPSTPAPAGVLAAAQAALTQDKIGYTVALGIPPLRQAIASHYGRAYGTAVKPEQVVVTTGSSGAFLLAFLAAFDVGDRVALAAPGYPAYRNILTALGIEAVEIPAGPDTRYQPTPELLERFGGKLDGLIIASPANPTGTMLSPEALAELTAYCEAKSIRLVSDEIYHGITYGMGTATALQTSGSAIIVNSFSKYYSMTGWRLGWLVLPEDLLRPVECLAQNLYISPPTLSQYAAVAAFDCGEELDRNVARYARNRSLLLDSLPRAGFDRLAPADGAFYLYAEIGHLTNDSVEFCRRMLAETGVAATPGVDFDPVRGHATMRFSFAGATEEMEEAAARLHRWLR</sequence>
<comment type="catalytic activity">
    <reaction evidence="6">
        <text>L-aspartate + 2-oxoglutarate = oxaloacetate + L-glutamate</text>
        <dbReference type="Rhea" id="RHEA:21824"/>
        <dbReference type="ChEBI" id="CHEBI:16452"/>
        <dbReference type="ChEBI" id="CHEBI:16810"/>
        <dbReference type="ChEBI" id="CHEBI:29985"/>
        <dbReference type="ChEBI" id="CHEBI:29991"/>
        <dbReference type="EC" id="2.6.1.1"/>
    </reaction>
</comment>
<dbReference type="GO" id="GO:0004069">
    <property type="term" value="F:L-aspartate:2-oxoglutarate aminotransferase activity"/>
    <property type="evidence" value="ECO:0007669"/>
    <property type="project" value="UniProtKB-EC"/>
</dbReference>
<protein>
    <recommendedName>
        <fullName evidence="7">Aminotransferase</fullName>
        <ecNumber evidence="7">2.6.1.-</ecNumber>
    </recommendedName>
</protein>
<gene>
    <name evidence="9" type="ORF">BWR60_26865</name>
</gene>
<dbReference type="GO" id="GO:0030170">
    <property type="term" value="F:pyridoxal phosphate binding"/>
    <property type="evidence" value="ECO:0007669"/>
    <property type="project" value="InterPro"/>
</dbReference>
<dbReference type="OrthoDB" id="9804407at2"/>
<evidence type="ECO:0000256" key="5">
    <source>
        <dbReference type="ARBA" id="ARBA00022898"/>
    </source>
</evidence>
<dbReference type="AlphaFoldDB" id="A0A211ZFY8"/>
<dbReference type="EMBL" id="NHON01000071">
    <property type="protein sequence ID" value="OWJ64027.1"/>
    <property type="molecule type" value="Genomic_DNA"/>
</dbReference>
<dbReference type="InterPro" id="IPR004839">
    <property type="entry name" value="Aminotransferase_I/II_large"/>
</dbReference>
<dbReference type="InterPro" id="IPR050596">
    <property type="entry name" value="AspAT/PAT-like"/>
</dbReference>
<evidence type="ECO:0000256" key="6">
    <source>
        <dbReference type="ARBA" id="ARBA00049185"/>
    </source>
</evidence>
<dbReference type="EC" id="2.6.1.-" evidence="7"/>
<evidence type="ECO:0000256" key="1">
    <source>
        <dbReference type="ARBA" id="ARBA00001933"/>
    </source>
</evidence>
<dbReference type="CDD" id="cd00609">
    <property type="entry name" value="AAT_like"/>
    <property type="match status" value="1"/>
</dbReference>
<evidence type="ECO:0000313" key="9">
    <source>
        <dbReference type="EMBL" id="OWJ64027.1"/>
    </source>
</evidence>
<reference evidence="10" key="1">
    <citation type="submission" date="2017-05" db="EMBL/GenBank/DDBJ databases">
        <authorList>
            <person name="Macchi M."/>
            <person name="Festa S."/>
            <person name="Coppotelli B.M."/>
            <person name="Morelli I.S."/>
        </authorList>
    </citation>
    <scope>NUCLEOTIDE SEQUENCE [LARGE SCALE GENOMIC DNA]</scope>
    <source>
        <strain evidence="10">I</strain>
    </source>
</reference>
<name>A0A211ZFY8_9PROT</name>
<proteinExistence type="inferred from homology"/>
<keyword evidence="3 7" id="KW-0032">Aminotransferase</keyword>
<evidence type="ECO:0000259" key="8">
    <source>
        <dbReference type="Pfam" id="PF00155"/>
    </source>
</evidence>
<accession>A0A211ZFY8</accession>
<dbReference type="Pfam" id="PF00155">
    <property type="entry name" value="Aminotran_1_2"/>
    <property type="match status" value="1"/>
</dbReference>
<evidence type="ECO:0000256" key="7">
    <source>
        <dbReference type="RuleBase" id="RU000481"/>
    </source>
</evidence>
<evidence type="ECO:0000256" key="3">
    <source>
        <dbReference type="ARBA" id="ARBA00022576"/>
    </source>
</evidence>
<evidence type="ECO:0000256" key="4">
    <source>
        <dbReference type="ARBA" id="ARBA00022679"/>
    </source>
</evidence>
<keyword evidence="5" id="KW-0663">Pyridoxal phosphate</keyword>
<dbReference type="PANTHER" id="PTHR46383">
    <property type="entry name" value="ASPARTATE AMINOTRANSFERASE"/>
    <property type="match status" value="1"/>
</dbReference>
<comment type="similarity">
    <text evidence="2 7">Belongs to the class-I pyridoxal-phosphate-dependent aminotransferase family.</text>
</comment>
<dbReference type="GO" id="GO:0006520">
    <property type="term" value="P:amino acid metabolic process"/>
    <property type="evidence" value="ECO:0007669"/>
    <property type="project" value="InterPro"/>
</dbReference>
<comment type="cofactor">
    <cofactor evidence="1 7">
        <name>pyridoxal 5'-phosphate</name>
        <dbReference type="ChEBI" id="CHEBI:597326"/>
    </cofactor>
</comment>
<organism evidence="9 10">
    <name type="scientific">Inquilinus limosus</name>
    <dbReference type="NCBI Taxonomy" id="171674"/>
    <lineage>
        <taxon>Bacteria</taxon>
        <taxon>Pseudomonadati</taxon>
        <taxon>Pseudomonadota</taxon>
        <taxon>Alphaproteobacteria</taxon>
        <taxon>Rhodospirillales</taxon>
        <taxon>Rhodospirillaceae</taxon>
        <taxon>Inquilinus</taxon>
    </lineage>
</organism>
<comment type="caution">
    <text evidence="9">The sequence shown here is derived from an EMBL/GenBank/DDBJ whole genome shotgun (WGS) entry which is preliminary data.</text>
</comment>
<dbReference type="STRING" id="1122125.GCA_000423185_04504"/>
<keyword evidence="4 7" id="KW-0808">Transferase</keyword>
<evidence type="ECO:0000256" key="2">
    <source>
        <dbReference type="ARBA" id="ARBA00007441"/>
    </source>
</evidence>
<dbReference type="Gene3D" id="3.40.640.10">
    <property type="entry name" value="Type I PLP-dependent aspartate aminotransferase-like (Major domain)"/>
    <property type="match status" value="1"/>
</dbReference>
<dbReference type="Proteomes" id="UP000196655">
    <property type="component" value="Unassembled WGS sequence"/>
</dbReference>
<dbReference type="InterPro" id="IPR015421">
    <property type="entry name" value="PyrdxlP-dep_Trfase_major"/>
</dbReference>
<dbReference type="InterPro" id="IPR015424">
    <property type="entry name" value="PyrdxlP-dep_Trfase"/>
</dbReference>
<dbReference type="InterPro" id="IPR004838">
    <property type="entry name" value="NHTrfase_class1_PyrdxlP-BS"/>
</dbReference>
<evidence type="ECO:0000313" key="10">
    <source>
        <dbReference type="Proteomes" id="UP000196655"/>
    </source>
</evidence>
<dbReference type="SUPFAM" id="SSF53383">
    <property type="entry name" value="PLP-dependent transferases"/>
    <property type="match status" value="1"/>
</dbReference>
<keyword evidence="10" id="KW-1185">Reference proteome</keyword>
<dbReference type="PROSITE" id="PS00105">
    <property type="entry name" value="AA_TRANSFER_CLASS_1"/>
    <property type="match status" value="1"/>
</dbReference>
<dbReference type="PANTHER" id="PTHR46383:SF2">
    <property type="entry name" value="AMINOTRANSFERASE"/>
    <property type="match status" value="1"/>
</dbReference>
<feature type="domain" description="Aminotransferase class I/classII large" evidence="8">
    <location>
        <begin position="30"/>
        <end position="375"/>
    </location>
</feature>
<dbReference type="RefSeq" id="WP_088154781.1">
    <property type="nucleotide sequence ID" value="NZ_NHON01000071.1"/>
</dbReference>